<evidence type="ECO:0000256" key="1">
    <source>
        <dbReference type="SAM" id="Phobius"/>
    </source>
</evidence>
<gene>
    <name evidence="2" type="ORF">WMO36_03410</name>
</gene>
<accession>A0ABV1C873</accession>
<evidence type="ECO:0000313" key="3">
    <source>
        <dbReference type="Proteomes" id="UP001462554"/>
    </source>
</evidence>
<reference evidence="2 3" key="1">
    <citation type="submission" date="2024-03" db="EMBL/GenBank/DDBJ databases">
        <title>Human intestinal bacterial collection.</title>
        <authorList>
            <person name="Pauvert C."/>
            <person name="Hitch T.C.A."/>
            <person name="Clavel T."/>
        </authorList>
    </citation>
    <scope>NUCLEOTIDE SEQUENCE [LARGE SCALE GENOMIC DNA]</scope>
    <source>
        <strain evidence="2 3">CLA-AA-H311</strain>
    </source>
</reference>
<protein>
    <submittedName>
        <fullName evidence="2">YesL family protein</fullName>
    </submittedName>
</protein>
<dbReference type="Proteomes" id="UP001462554">
    <property type="component" value="Unassembled WGS sequence"/>
</dbReference>
<dbReference type="InterPro" id="IPR006938">
    <property type="entry name" value="DUF624"/>
</dbReference>
<sequence length="109" mass="11878">MANIFSQDNPFNDLMSTIGDMAMISVAWTVCSIPVVTIGASTSAACEVARELQTGSSKGIFRSFWAAFKRRFPTNLALTAILALFWGLALFDLWYLSKQSGNTVAILYG</sequence>
<keyword evidence="3" id="KW-1185">Reference proteome</keyword>
<organism evidence="2 3">
    <name type="scientific">Bifidobacterium hominis</name>
    <dbReference type="NCBI Taxonomy" id="3133177"/>
    <lineage>
        <taxon>Bacteria</taxon>
        <taxon>Bacillati</taxon>
        <taxon>Actinomycetota</taxon>
        <taxon>Actinomycetes</taxon>
        <taxon>Bifidobacteriales</taxon>
        <taxon>Bifidobacteriaceae</taxon>
        <taxon>Bifidobacterium</taxon>
    </lineage>
</organism>
<comment type="caution">
    <text evidence="2">The sequence shown here is derived from an EMBL/GenBank/DDBJ whole genome shotgun (WGS) entry which is preliminary data.</text>
</comment>
<feature type="transmembrane region" description="Helical" evidence="1">
    <location>
        <begin position="76"/>
        <end position="96"/>
    </location>
</feature>
<keyword evidence="1" id="KW-1133">Transmembrane helix</keyword>
<evidence type="ECO:0000313" key="2">
    <source>
        <dbReference type="EMBL" id="MEQ2396921.1"/>
    </source>
</evidence>
<proteinExistence type="predicted"/>
<name>A0ABV1C873_9BIFI</name>
<keyword evidence="1" id="KW-0812">Transmembrane</keyword>
<dbReference type="RefSeq" id="WP_349076786.1">
    <property type="nucleotide sequence ID" value="NZ_JBBMFR010000003.1"/>
</dbReference>
<dbReference type="EMBL" id="JBBMFR010000003">
    <property type="protein sequence ID" value="MEQ2396921.1"/>
    <property type="molecule type" value="Genomic_DNA"/>
</dbReference>
<keyword evidence="1" id="KW-0472">Membrane</keyword>
<dbReference type="Pfam" id="PF04854">
    <property type="entry name" value="DUF624"/>
    <property type="match status" value="1"/>
</dbReference>